<keyword evidence="1" id="KW-0175">Coiled coil</keyword>
<dbReference type="Proteomes" id="UP000475214">
    <property type="component" value="Unassembled WGS sequence"/>
</dbReference>
<dbReference type="AlphaFoldDB" id="A0A6L9SBQ3"/>
<accession>A0A6L9SBQ3</accession>
<name>A0A6L9SBQ3_9ACTN</name>
<comment type="caution">
    <text evidence="3">The sequence shown here is derived from an EMBL/GenBank/DDBJ whole genome shotgun (WGS) entry which is preliminary data.</text>
</comment>
<gene>
    <name evidence="3" type="ORF">G1H10_21255</name>
</gene>
<keyword evidence="4" id="KW-1185">Reference proteome</keyword>
<reference evidence="3 4" key="1">
    <citation type="submission" date="2020-02" db="EMBL/GenBank/DDBJ databases">
        <authorList>
            <person name="Li X.-J."/>
            <person name="Han X.-M."/>
        </authorList>
    </citation>
    <scope>NUCLEOTIDE SEQUENCE [LARGE SCALE GENOMIC DNA]</scope>
    <source>
        <strain evidence="3 4">CCTCC AB 2017055</strain>
    </source>
</reference>
<evidence type="ECO:0000313" key="4">
    <source>
        <dbReference type="Proteomes" id="UP000475214"/>
    </source>
</evidence>
<protein>
    <submittedName>
        <fullName evidence="3">Uncharacterized protein</fullName>
    </submittedName>
</protein>
<proteinExistence type="predicted"/>
<sequence length="135" mass="14775">MGLFDRVKDLFSGDSGETPPDLPLDVDTRRAQLDELENALRDLARAMAGDEERMSNPGWRGRVEDLRFAANEAGRLAHEGFDRAALHDIAAEVRPLYGPGEPPPEYAPYAEQHGRVIRAAAAVRAPLQSESGTQP</sequence>
<dbReference type="EMBL" id="JAAGOA010000016">
    <property type="protein sequence ID" value="NEE02696.1"/>
    <property type="molecule type" value="Genomic_DNA"/>
</dbReference>
<dbReference type="RefSeq" id="WP_163741496.1">
    <property type="nucleotide sequence ID" value="NZ_JAAGOA010000016.1"/>
</dbReference>
<evidence type="ECO:0000313" key="3">
    <source>
        <dbReference type="EMBL" id="NEE02696.1"/>
    </source>
</evidence>
<feature type="compositionally biased region" description="Basic and acidic residues" evidence="2">
    <location>
        <begin position="1"/>
        <end position="11"/>
    </location>
</feature>
<evidence type="ECO:0000256" key="2">
    <source>
        <dbReference type="SAM" id="MobiDB-lite"/>
    </source>
</evidence>
<evidence type="ECO:0000256" key="1">
    <source>
        <dbReference type="SAM" id="Coils"/>
    </source>
</evidence>
<organism evidence="3 4">
    <name type="scientific">Phytoactinopolyspora halotolerans</name>
    <dbReference type="NCBI Taxonomy" id="1981512"/>
    <lineage>
        <taxon>Bacteria</taxon>
        <taxon>Bacillati</taxon>
        <taxon>Actinomycetota</taxon>
        <taxon>Actinomycetes</taxon>
        <taxon>Jiangellales</taxon>
        <taxon>Jiangellaceae</taxon>
        <taxon>Phytoactinopolyspora</taxon>
    </lineage>
</organism>
<feature type="coiled-coil region" evidence="1">
    <location>
        <begin position="26"/>
        <end position="53"/>
    </location>
</feature>
<feature type="region of interest" description="Disordered" evidence="2">
    <location>
        <begin position="1"/>
        <end position="25"/>
    </location>
</feature>